<gene>
    <name evidence="1" type="ORF">L798_00215</name>
</gene>
<name>A0A067QW27_ZOONE</name>
<dbReference type="InParanoid" id="A0A067QW27"/>
<dbReference type="Proteomes" id="UP000027135">
    <property type="component" value="Unassembled WGS sequence"/>
</dbReference>
<evidence type="ECO:0000313" key="2">
    <source>
        <dbReference type="Proteomes" id="UP000027135"/>
    </source>
</evidence>
<evidence type="ECO:0000313" key="1">
    <source>
        <dbReference type="EMBL" id="KDR10161.1"/>
    </source>
</evidence>
<organism evidence="1 2">
    <name type="scientific">Zootermopsis nevadensis</name>
    <name type="common">Dampwood termite</name>
    <dbReference type="NCBI Taxonomy" id="136037"/>
    <lineage>
        <taxon>Eukaryota</taxon>
        <taxon>Metazoa</taxon>
        <taxon>Ecdysozoa</taxon>
        <taxon>Arthropoda</taxon>
        <taxon>Hexapoda</taxon>
        <taxon>Insecta</taxon>
        <taxon>Pterygota</taxon>
        <taxon>Neoptera</taxon>
        <taxon>Polyneoptera</taxon>
        <taxon>Dictyoptera</taxon>
        <taxon>Blattodea</taxon>
        <taxon>Blattoidea</taxon>
        <taxon>Termitoidae</taxon>
        <taxon>Termopsidae</taxon>
        <taxon>Zootermopsis</taxon>
    </lineage>
</organism>
<accession>A0A067QW27</accession>
<reference evidence="1 2" key="1">
    <citation type="journal article" date="2014" name="Nat. Commun.">
        <title>Molecular traces of alternative social organization in a termite genome.</title>
        <authorList>
            <person name="Terrapon N."/>
            <person name="Li C."/>
            <person name="Robertson H.M."/>
            <person name="Ji L."/>
            <person name="Meng X."/>
            <person name="Booth W."/>
            <person name="Chen Z."/>
            <person name="Childers C.P."/>
            <person name="Glastad K.M."/>
            <person name="Gokhale K."/>
            <person name="Gowin J."/>
            <person name="Gronenberg W."/>
            <person name="Hermansen R.A."/>
            <person name="Hu H."/>
            <person name="Hunt B.G."/>
            <person name="Huylmans A.K."/>
            <person name="Khalil S.M."/>
            <person name="Mitchell R.D."/>
            <person name="Munoz-Torres M.C."/>
            <person name="Mustard J.A."/>
            <person name="Pan H."/>
            <person name="Reese J.T."/>
            <person name="Scharf M.E."/>
            <person name="Sun F."/>
            <person name="Vogel H."/>
            <person name="Xiao J."/>
            <person name="Yang W."/>
            <person name="Yang Z."/>
            <person name="Yang Z."/>
            <person name="Zhou J."/>
            <person name="Zhu J."/>
            <person name="Brent C.S."/>
            <person name="Elsik C.G."/>
            <person name="Goodisman M.A."/>
            <person name="Liberles D.A."/>
            <person name="Roe R.M."/>
            <person name="Vargo E.L."/>
            <person name="Vilcinskas A."/>
            <person name="Wang J."/>
            <person name="Bornberg-Bauer E."/>
            <person name="Korb J."/>
            <person name="Zhang G."/>
            <person name="Liebig J."/>
        </authorList>
    </citation>
    <scope>NUCLEOTIDE SEQUENCE [LARGE SCALE GENOMIC DNA]</scope>
    <source>
        <tissue evidence="1">Whole organism</tissue>
    </source>
</reference>
<dbReference type="AlphaFoldDB" id="A0A067QW27"/>
<protein>
    <submittedName>
        <fullName evidence="1">Uncharacterized protein</fullName>
    </submittedName>
</protein>
<sequence length="110" mass="11833">MANFNSVPRHFHGYMAQGLKHENQQLVAIVAPTCIPLHPATNLPASVEEPAKGNPARSPRPKQVIARFSISRCVFMVSSGLVRDPLTSQPLAATPTVPVIKAGSVFKCSF</sequence>
<dbReference type="EMBL" id="KK853182">
    <property type="protein sequence ID" value="KDR10161.1"/>
    <property type="molecule type" value="Genomic_DNA"/>
</dbReference>
<proteinExistence type="predicted"/>
<keyword evidence="2" id="KW-1185">Reference proteome</keyword>